<dbReference type="Proteomes" id="UP000037179">
    <property type="component" value="Unassembled WGS sequence"/>
</dbReference>
<name>A0ABC9YP94_9NOCA</name>
<feature type="region of interest" description="Disordered" evidence="1">
    <location>
        <begin position="69"/>
        <end position="103"/>
    </location>
</feature>
<organism evidence="2 3">
    <name type="scientific">Nocardia seriolae</name>
    <dbReference type="NCBI Taxonomy" id="37332"/>
    <lineage>
        <taxon>Bacteria</taxon>
        <taxon>Bacillati</taxon>
        <taxon>Actinomycetota</taxon>
        <taxon>Actinomycetes</taxon>
        <taxon>Mycobacteriales</taxon>
        <taxon>Nocardiaceae</taxon>
        <taxon>Nocardia</taxon>
    </lineage>
</organism>
<protein>
    <recommendedName>
        <fullName evidence="4">PIN domain-containing protein</fullName>
    </recommendedName>
</protein>
<gene>
    <name evidence="2" type="ORF">NSK11_contig00015-0048</name>
</gene>
<reference evidence="2 3" key="2">
    <citation type="journal article" date="2016" name="Genome Announc.">
        <title>Draft Genome Sequence of Erythromycin- and Oxytetracycline-Sensitive Nocardia seriolae Strain U-1 (NBRC 110359).</title>
        <authorList>
            <person name="Imajoh M."/>
            <person name="Sukeda M."/>
            <person name="Shimizu M."/>
            <person name="Yamane J."/>
            <person name="Ohnishi K."/>
            <person name="Oshima S."/>
        </authorList>
    </citation>
    <scope>NUCLEOTIDE SEQUENCE [LARGE SCALE GENOMIC DNA]</scope>
    <source>
        <strain evidence="2 3">U-1</strain>
    </source>
</reference>
<proteinExistence type="predicted"/>
<accession>A0ABC9YP94</accession>
<reference evidence="3" key="1">
    <citation type="submission" date="2015-07" db="EMBL/GenBank/DDBJ databases">
        <title>Nocardia seriolae U-1 whole genome shotgun sequence.</title>
        <authorList>
            <person name="Imajoh M."/>
            <person name="Fukumoto Y."/>
            <person name="Sukeda M."/>
            <person name="Yamane J."/>
            <person name="Yamasaki K."/>
            <person name="Shimizu M."/>
            <person name="Ohnishi K."/>
            <person name="Oshima S."/>
        </authorList>
    </citation>
    <scope>NUCLEOTIDE SEQUENCE [LARGE SCALE GENOMIC DNA]</scope>
    <source>
        <strain evidence="3">U-1</strain>
    </source>
</reference>
<sequence>MIILDTNVISDALMAPKKAPSLITTDPRAEMFSSRSRIHRSAYRIDAGPRVMDLARPRCRSLAPMELPTRVARGDGGSRRGALRFGSRDSAGEHSIRRLSGPPDRIGLCRFSAG</sequence>
<evidence type="ECO:0000313" key="3">
    <source>
        <dbReference type="Proteomes" id="UP000037179"/>
    </source>
</evidence>
<keyword evidence="3" id="KW-1185">Reference proteome</keyword>
<comment type="caution">
    <text evidence="2">The sequence shown here is derived from an EMBL/GenBank/DDBJ whole genome shotgun (WGS) entry which is preliminary data.</text>
</comment>
<evidence type="ECO:0000256" key="1">
    <source>
        <dbReference type="SAM" id="MobiDB-lite"/>
    </source>
</evidence>
<evidence type="ECO:0000313" key="2">
    <source>
        <dbReference type="EMBL" id="GAP27207.1"/>
    </source>
</evidence>
<feature type="compositionally biased region" description="Basic and acidic residues" evidence="1">
    <location>
        <begin position="86"/>
        <end position="96"/>
    </location>
</feature>
<dbReference type="EMBL" id="BBYQ01000015">
    <property type="protein sequence ID" value="GAP27207.1"/>
    <property type="molecule type" value="Genomic_DNA"/>
</dbReference>
<dbReference type="AlphaFoldDB" id="A0ABC9YP94"/>
<evidence type="ECO:0008006" key="4">
    <source>
        <dbReference type="Google" id="ProtNLM"/>
    </source>
</evidence>